<sequence>MKGRKRFTLYVVLWALAYVIEAFNTETRFTIKRGQRVSSGATEITSVTRAVLTSPKISFTVKDFSGKQDSDVDITVKIEEVRQLISVLPSVALNADYSVQATPLTVIDCFSPGMTSIQCATSCGTECGLFHVSHTNGTCVTFSDILYVTNSGVGFTSDPDWTAGYNMPVTGGDWKLAFRAQKQIGVSVVKTWTNNNLQHDRYVSSNFPLACLQVTDSGSCNRHFRSKILSNWKSIAYVRFSLFKSGSEVAYVLFNGSGSNRDNWFSKSRILAFTWSPALLTENFYKFRLIGECYEQFCRRFQLYGPLAGCDTEWFYTFTVDQSHDVCSAVWSRVQQRRIPSGSDGRCLGCLGPVCLTSRKDVTHPQKRHFLPVS</sequence>
<dbReference type="Proteomes" id="UP001283361">
    <property type="component" value="Unassembled WGS sequence"/>
</dbReference>
<organism evidence="2 3">
    <name type="scientific">Elysia crispata</name>
    <name type="common">lettuce slug</name>
    <dbReference type="NCBI Taxonomy" id="231223"/>
    <lineage>
        <taxon>Eukaryota</taxon>
        <taxon>Metazoa</taxon>
        <taxon>Spiralia</taxon>
        <taxon>Lophotrochozoa</taxon>
        <taxon>Mollusca</taxon>
        <taxon>Gastropoda</taxon>
        <taxon>Heterobranchia</taxon>
        <taxon>Euthyneura</taxon>
        <taxon>Panpulmonata</taxon>
        <taxon>Sacoglossa</taxon>
        <taxon>Placobranchoidea</taxon>
        <taxon>Plakobranchidae</taxon>
        <taxon>Elysia</taxon>
    </lineage>
</organism>
<protein>
    <submittedName>
        <fullName evidence="2">Uncharacterized protein</fullName>
    </submittedName>
</protein>
<evidence type="ECO:0000256" key="1">
    <source>
        <dbReference type="SAM" id="SignalP"/>
    </source>
</evidence>
<feature type="signal peptide" evidence="1">
    <location>
        <begin position="1"/>
        <end position="22"/>
    </location>
</feature>
<dbReference type="AlphaFoldDB" id="A0AAE1ACT9"/>
<comment type="caution">
    <text evidence="2">The sequence shown here is derived from an EMBL/GenBank/DDBJ whole genome shotgun (WGS) entry which is preliminary data.</text>
</comment>
<gene>
    <name evidence="2" type="ORF">RRG08_008525</name>
</gene>
<proteinExistence type="predicted"/>
<feature type="chain" id="PRO_5042235156" evidence="1">
    <location>
        <begin position="23"/>
        <end position="374"/>
    </location>
</feature>
<reference evidence="2" key="1">
    <citation type="journal article" date="2023" name="G3 (Bethesda)">
        <title>A reference genome for the long-term kleptoplast-retaining sea slug Elysia crispata morphotype clarki.</title>
        <authorList>
            <person name="Eastman K.E."/>
            <person name="Pendleton A.L."/>
            <person name="Shaikh M.A."/>
            <person name="Suttiyut T."/>
            <person name="Ogas R."/>
            <person name="Tomko P."/>
            <person name="Gavelis G."/>
            <person name="Widhalm J.R."/>
            <person name="Wisecaver J.H."/>
        </authorList>
    </citation>
    <scope>NUCLEOTIDE SEQUENCE</scope>
    <source>
        <strain evidence="2">ECLA1</strain>
    </source>
</reference>
<dbReference type="EMBL" id="JAWDGP010002164">
    <property type="protein sequence ID" value="KAK3785185.1"/>
    <property type="molecule type" value="Genomic_DNA"/>
</dbReference>
<keyword evidence="3" id="KW-1185">Reference proteome</keyword>
<accession>A0AAE1ACT9</accession>
<keyword evidence="1" id="KW-0732">Signal</keyword>
<evidence type="ECO:0000313" key="3">
    <source>
        <dbReference type="Proteomes" id="UP001283361"/>
    </source>
</evidence>
<name>A0AAE1ACT9_9GAST</name>
<evidence type="ECO:0000313" key="2">
    <source>
        <dbReference type="EMBL" id="KAK3785185.1"/>
    </source>
</evidence>